<dbReference type="AlphaFoldDB" id="A0A1Z4JFI7"/>
<dbReference type="Proteomes" id="UP000217895">
    <property type="component" value="Chromosome"/>
</dbReference>
<protein>
    <submittedName>
        <fullName evidence="1">Uncharacterized protein</fullName>
    </submittedName>
</protein>
<evidence type="ECO:0000313" key="2">
    <source>
        <dbReference type="Proteomes" id="UP000217895"/>
    </source>
</evidence>
<reference evidence="1 2" key="1">
    <citation type="submission" date="2017-06" db="EMBL/GenBank/DDBJ databases">
        <title>Genome sequencing of cyanobaciteial culture collection at National Institute for Environmental Studies (NIES).</title>
        <authorList>
            <person name="Hirose Y."/>
            <person name="Shimura Y."/>
            <person name="Fujisawa T."/>
            <person name="Nakamura Y."/>
            <person name="Kawachi M."/>
        </authorList>
    </citation>
    <scope>NUCLEOTIDE SEQUENCE [LARGE SCALE GENOMIC DNA]</scope>
    <source>
        <strain evidence="1 2">NIES-2135</strain>
    </source>
</reference>
<evidence type="ECO:0000313" key="1">
    <source>
        <dbReference type="EMBL" id="BAY55257.1"/>
    </source>
</evidence>
<organism evidence="1 2">
    <name type="scientific">Leptolyngbya boryana NIES-2135</name>
    <dbReference type="NCBI Taxonomy" id="1973484"/>
    <lineage>
        <taxon>Bacteria</taxon>
        <taxon>Bacillati</taxon>
        <taxon>Cyanobacteriota</taxon>
        <taxon>Cyanophyceae</taxon>
        <taxon>Leptolyngbyales</taxon>
        <taxon>Leptolyngbyaceae</taxon>
        <taxon>Leptolyngbya group</taxon>
        <taxon>Leptolyngbya</taxon>
    </lineage>
</organism>
<sequence>MIFGFVDRSHLNEQAIAMANKPQYNKELQNIVAIALLNADGYIYEGCDLHQSESPRSKDYLRKAKAVIERMSKAGYKIREPDR</sequence>
<dbReference type="EMBL" id="AP018203">
    <property type="protein sequence ID" value="BAY55257.1"/>
    <property type="molecule type" value="Genomic_DNA"/>
</dbReference>
<keyword evidence="2" id="KW-1185">Reference proteome</keyword>
<proteinExistence type="predicted"/>
<gene>
    <name evidence="1" type="ORF">NIES2135_20800</name>
</gene>
<accession>A0A1Z4JFI7</accession>
<name>A0A1Z4JFI7_LEPBY</name>